<dbReference type="BioCyc" id="ECAT999415-HMP:GTTI-140-MONOMER"/>
<accession>M2PQ36</accession>
<reference evidence="7 8" key="1">
    <citation type="submission" date="2013-02" db="EMBL/GenBank/DDBJ databases">
        <title>The Genome Sequence of Lactobacillus catenaformis F0143.</title>
        <authorList>
            <consortium name="The Broad Institute Genome Sequencing Platform"/>
            <person name="Earl A."/>
            <person name="Ward D."/>
            <person name="Feldgarden M."/>
            <person name="Gevers D."/>
            <person name="Izard J."/>
            <person name="Blanton J.M."/>
            <person name="Mathney J."/>
            <person name="Dewhirst F.E."/>
            <person name="Young S.K."/>
            <person name="Zeng Q."/>
            <person name="Gargeya S."/>
            <person name="Fitzgerald M."/>
            <person name="Haas B."/>
            <person name="Abouelleil A."/>
            <person name="Alvarado L."/>
            <person name="Arachchi H.M."/>
            <person name="Berlin A."/>
            <person name="Chapman S.B."/>
            <person name="Gearin G."/>
            <person name="Goldberg J."/>
            <person name="Griggs A."/>
            <person name="Gujja S."/>
            <person name="Hansen M."/>
            <person name="Heiman D."/>
            <person name="Howarth C."/>
            <person name="Larimer J."/>
            <person name="Lui A."/>
            <person name="MacDonald P.J.P."/>
            <person name="McCowen C."/>
            <person name="Montmayeur A."/>
            <person name="Murphy C."/>
            <person name="Neiman D."/>
            <person name="Pearson M."/>
            <person name="Priest M."/>
            <person name="Roberts A."/>
            <person name="Saif S."/>
            <person name="Shea T."/>
            <person name="Sisk P."/>
            <person name="Stolte C."/>
            <person name="Sykes S."/>
            <person name="Wortman J."/>
            <person name="Nusbaum C."/>
            <person name="Birren B."/>
        </authorList>
    </citation>
    <scope>NUCLEOTIDE SEQUENCE [LARGE SCALE GENOMIC DNA]</scope>
    <source>
        <strain evidence="7 8">OT 569</strain>
    </source>
</reference>
<evidence type="ECO:0000313" key="8">
    <source>
        <dbReference type="Proteomes" id="UP000011758"/>
    </source>
</evidence>
<name>M2PQ36_9FIRM</name>
<keyword evidence="3" id="KW-0547">Nucleotide-binding</keyword>
<dbReference type="RefSeq" id="WP_004801142.1">
    <property type="nucleotide sequence ID" value="NZ_KB446646.1"/>
</dbReference>
<dbReference type="InterPro" id="IPR013749">
    <property type="entry name" value="PM/HMP-P_kinase-1"/>
</dbReference>
<evidence type="ECO:0000256" key="4">
    <source>
        <dbReference type="ARBA" id="ARBA00022777"/>
    </source>
</evidence>
<dbReference type="GO" id="GO:0005524">
    <property type="term" value="F:ATP binding"/>
    <property type="evidence" value="ECO:0007669"/>
    <property type="project" value="UniProtKB-KW"/>
</dbReference>
<dbReference type="InterPro" id="IPR004625">
    <property type="entry name" value="PyrdxlKinase"/>
</dbReference>
<evidence type="ECO:0000256" key="2">
    <source>
        <dbReference type="ARBA" id="ARBA00022679"/>
    </source>
</evidence>
<keyword evidence="4" id="KW-0418">Kinase</keyword>
<comment type="caution">
    <text evidence="7">The sequence shown here is derived from an EMBL/GenBank/DDBJ whole genome shotgun (WGS) entry which is preliminary data.</text>
</comment>
<dbReference type="PANTHER" id="PTHR10534">
    <property type="entry name" value="PYRIDOXAL KINASE"/>
    <property type="match status" value="1"/>
</dbReference>
<proteinExistence type="predicted"/>
<dbReference type="GO" id="GO:0008478">
    <property type="term" value="F:pyridoxal kinase activity"/>
    <property type="evidence" value="ECO:0007669"/>
    <property type="project" value="UniProtKB-EC"/>
</dbReference>
<dbReference type="Proteomes" id="UP000011758">
    <property type="component" value="Unassembled WGS sequence"/>
</dbReference>
<dbReference type="STRING" id="999415.HMPREF9943_00131"/>
<gene>
    <name evidence="7" type="ORF">HMPREF9943_00131</name>
</gene>
<organism evidence="7 8">
    <name type="scientific">Eggerthia catenaformis OT 569 = DSM 20559</name>
    <dbReference type="NCBI Taxonomy" id="999415"/>
    <lineage>
        <taxon>Bacteria</taxon>
        <taxon>Bacillati</taxon>
        <taxon>Bacillota</taxon>
        <taxon>Erysipelotrichia</taxon>
        <taxon>Erysipelotrichales</taxon>
        <taxon>Coprobacillaceae</taxon>
        <taxon>Eggerthia</taxon>
    </lineage>
</organism>
<dbReference type="GO" id="GO:0005829">
    <property type="term" value="C:cytosol"/>
    <property type="evidence" value="ECO:0007669"/>
    <property type="project" value="TreeGrafter"/>
</dbReference>
<evidence type="ECO:0000313" key="7">
    <source>
        <dbReference type="EMBL" id="EMD17699.1"/>
    </source>
</evidence>
<dbReference type="eggNOG" id="COG2240">
    <property type="taxonomic scope" value="Bacteria"/>
</dbReference>
<dbReference type="NCBIfam" id="NF005491">
    <property type="entry name" value="PRK07105.1"/>
    <property type="match status" value="1"/>
</dbReference>
<evidence type="ECO:0000256" key="1">
    <source>
        <dbReference type="ARBA" id="ARBA00012104"/>
    </source>
</evidence>
<evidence type="ECO:0000259" key="6">
    <source>
        <dbReference type="Pfam" id="PF08543"/>
    </source>
</evidence>
<dbReference type="Pfam" id="PF08543">
    <property type="entry name" value="Phos_pyr_kin"/>
    <property type="match status" value="1"/>
</dbReference>
<dbReference type="PANTHER" id="PTHR10534:SF2">
    <property type="entry name" value="PYRIDOXAL KINASE"/>
    <property type="match status" value="1"/>
</dbReference>
<dbReference type="EC" id="2.7.1.35" evidence="1"/>
<keyword evidence="8" id="KW-1185">Reference proteome</keyword>
<keyword evidence="2" id="KW-0808">Transferase</keyword>
<dbReference type="AlphaFoldDB" id="M2PQ36"/>
<dbReference type="GO" id="GO:0009443">
    <property type="term" value="P:pyridoxal 5'-phosphate salvage"/>
    <property type="evidence" value="ECO:0007669"/>
    <property type="project" value="InterPro"/>
</dbReference>
<dbReference type="PATRIC" id="fig|999415.3.peg.131"/>
<feature type="domain" description="Pyridoxamine kinase/Phosphomethylpyrimidine kinase" evidence="6">
    <location>
        <begin position="68"/>
        <end position="253"/>
    </location>
</feature>
<dbReference type="CDD" id="cd01173">
    <property type="entry name" value="pyridoxal_pyridoxamine_kinase"/>
    <property type="match status" value="1"/>
</dbReference>
<protein>
    <recommendedName>
        <fullName evidence="1">pyridoxal kinase</fullName>
        <ecNumber evidence="1">2.7.1.35</ecNumber>
    </recommendedName>
</protein>
<keyword evidence="5" id="KW-0067">ATP-binding</keyword>
<dbReference type="SUPFAM" id="SSF53613">
    <property type="entry name" value="Ribokinase-like"/>
    <property type="match status" value="1"/>
</dbReference>
<dbReference type="InterPro" id="IPR029056">
    <property type="entry name" value="Ribokinase-like"/>
</dbReference>
<dbReference type="Gene3D" id="3.40.1190.20">
    <property type="match status" value="1"/>
</dbReference>
<evidence type="ECO:0000256" key="5">
    <source>
        <dbReference type="ARBA" id="ARBA00022840"/>
    </source>
</evidence>
<dbReference type="EMBL" id="AGEJ01000001">
    <property type="protein sequence ID" value="EMD17699.1"/>
    <property type="molecule type" value="Genomic_DNA"/>
</dbReference>
<sequence length="290" mass="33115">MKRILTVQDISCLGKCSLTVALPLISAMGVETAILPTALLSTHTMFKDFTFKDLSSQIKPITDHWKKEGIVFDALYTGYLGTIDQIELVKDLFKDFKKRDNIIFVDPVMADNGQLYPGFNQEYVKKNTELCALADVIVPNITEACFLTHTEYKEEYDKKYIKELLIRLSYLGAKKSVITGVSLHQGMTGFMGYDRETKDYFWFENKYIDVSYHGTGDIFSSVSIGALMNGLSFYDAFKLASLYTAYTINETLKNPHKPWYGVDFETTIKELVIALEKARKDEKYELSYEV</sequence>
<dbReference type="OrthoDB" id="9800808at2"/>
<evidence type="ECO:0000256" key="3">
    <source>
        <dbReference type="ARBA" id="ARBA00022741"/>
    </source>
</evidence>